<dbReference type="Pfam" id="PF00933">
    <property type="entry name" value="Glyco_hydro_3"/>
    <property type="match status" value="1"/>
</dbReference>
<dbReference type="InterPro" id="IPR036962">
    <property type="entry name" value="Glyco_hydro_3_N_sf"/>
</dbReference>
<dbReference type="RefSeq" id="WP_212217038.1">
    <property type="nucleotide sequence ID" value="NZ_JAGUCO010000015.1"/>
</dbReference>
<dbReference type="PANTHER" id="PTHR42721:SF3">
    <property type="entry name" value="BETA-D-XYLOSIDASE 5-RELATED"/>
    <property type="match status" value="1"/>
</dbReference>
<sequence length="711" mass="79987">MKQPILILLFLILPIRMFSQSYPFQNPKLEAEKRIDNLLSLMTLEEKIVCLSTNPSVPRLGLEATSHVEGLHGLAMGEPGGWGKDNPVPTTTFPQSYGMGQTWDTTLMRQMGEIEGYEVRYMAQSPKYKRGGLVVRAPNADLGRDPRWGRTEECYGEDPFLVGTMSVAFIKGLQGPDENHWQVASLMKHFLANSNEDSRTWSTSNFNERQLREYYALPFQMGVEDGGSRAYMAAYNKVNEVPMMVSPLLKELTVDEWGQNGIICTDGGALKLLISDHKYYDSIEMGASMAVKFGINQFLDDYKGAITQGVENGFVSEDEIDEVLSGVFRVMIKLGLLDDQTNNPYASIGGNDETEPWLNEESKKIVREATQKSIVLLKNKNSTLPINKKKINKLAVIGQLADQVLLDWYSGSDPYVVTPLQGLQERFGKNMEITYVPDSLFSDALTAAKEADMVLVFGGNHPTGDAGWAKVTRDSYGKESVDRKSINLEDEEWIKKIYEQNQNTTLVLVSSFPYAINWSNHNLPAIVHITHNSQEMGHGLADVLSGDYNPAGRLVQTWPMNIGQLPDLLDYNIWNNRTYMYSTEPPLYAFGYGLSYTQFEYQNLDVKKDDDQLLVSLDVANIGKVDGDEVVQVYVSFPDSKVIRPIKTLKGFQRVEIKKGKTERIEIPVKFKDLCYWDEVAKQMVLEKGTITVLVGSSSDNIRLKKNIEIN</sequence>
<keyword evidence="6" id="KW-1185">Reference proteome</keyword>
<protein>
    <submittedName>
        <fullName evidence="5">Glycoside hydrolase family 3 C-terminal domain-containing protein</fullName>
    </submittedName>
</protein>
<dbReference type="Pfam" id="PF14310">
    <property type="entry name" value="Fn3-like"/>
    <property type="match status" value="1"/>
</dbReference>
<dbReference type="EMBL" id="JAGUCO010000015">
    <property type="protein sequence ID" value="MBS2099794.1"/>
    <property type="molecule type" value="Genomic_DNA"/>
</dbReference>
<dbReference type="InterPro" id="IPR017853">
    <property type="entry name" value="GH"/>
</dbReference>
<organism evidence="5 6">
    <name type="scientific">Carboxylicivirga linearis</name>
    <dbReference type="NCBI Taxonomy" id="1628157"/>
    <lineage>
        <taxon>Bacteria</taxon>
        <taxon>Pseudomonadati</taxon>
        <taxon>Bacteroidota</taxon>
        <taxon>Bacteroidia</taxon>
        <taxon>Marinilabiliales</taxon>
        <taxon>Marinilabiliaceae</taxon>
        <taxon>Carboxylicivirga</taxon>
    </lineage>
</organism>
<name>A0ABS5JY02_9BACT</name>
<evidence type="ECO:0000256" key="1">
    <source>
        <dbReference type="ARBA" id="ARBA00005336"/>
    </source>
</evidence>
<dbReference type="InterPro" id="IPR036881">
    <property type="entry name" value="Glyco_hydro_3_C_sf"/>
</dbReference>
<dbReference type="PRINTS" id="PR00133">
    <property type="entry name" value="GLHYDRLASE3"/>
</dbReference>
<dbReference type="InterPro" id="IPR013783">
    <property type="entry name" value="Ig-like_fold"/>
</dbReference>
<evidence type="ECO:0000313" key="5">
    <source>
        <dbReference type="EMBL" id="MBS2099794.1"/>
    </source>
</evidence>
<keyword evidence="2" id="KW-0732">Signal</keyword>
<dbReference type="GO" id="GO:0016787">
    <property type="term" value="F:hydrolase activity"/>
    <property type="evidence" value="ECO:0007669"/>
    <property type="project" value="UniProtKB-KW"/>
</dbReference>
<dbReference type="Pfam" id="PF01915">
    <property type="entry name" value="Glyco_hydro_3_C"/>
    <property type="match status" value="1"/>
</dbReference>
<dbReference type="Gene3D" id="2.60.40.10">
    <property type="entry name" value="Immunoglobulins"/>
    <property type="match status" value="1"/>
</dbReference>
<dbReference type="SUPFAM" id="SSF52279">
    <property type="entry name" value="Beta-D-glucan exohydrolase, C-terminal domain"/>
    <property type="match status" value="1"/>
</dbReference>
<dbReference type="InterPro" id="IPR002772">
    <property type="entry name" value="Glyco_hydro_3_C"/>
</dbReference>
<gene>
    <name evidence="5" type="ORF">KEM10_16005</name>
</gene>
<evidence type="ECO:0000256" key="3">
    <source>
        <dbReference type="ARBA" id="ARBA00022801"/>
    </source>
</evidence>
<dbReference type="InterPro" id="IPR001764">
    <property type="entry name" value="Glyco_hydro_3_N"/>
</dbReference>
<comment type="similarity">
    <text evidence="1">Belongs to the glycosyl hydrolase 3 family.</text>
</comment>
<dbReference type="PANTHER" id="PTHR42721">
    <property type="entry name" value="SUGAR HYDROLASE-RELATED"/>
    <property type="match status" value="1"/>
</dbReference>
<feature type="domain" description="Fibronectin type III-like" evidence="4">
    <location>
        <begin position="629"/>
        <end position="699"/>
    </location>
</feature>
<accession>A0ABS5JY02</accession>
<keyword evidence="3 5" id="KW-0378">Hydrolase</keyword>
<dbReference type="SMART" id="SM01217">
    <property type="entry name" value="Fn3_like"/>
    <property type="match status" value="1"/>
</dbReference>
<dbReference type="Gene3D" id="3.20.20.300">
    <property type="entry name" value="Glycoside hydrolase, family 3, N-terminal domain"/>
    <property type="match status" value="1"/>
</dbReference>
<evidence type="ECO:0000313" key="6">
    <source>
        <dbReference type="Proteomes" id="UP000708576"/>
    </source>
</evidence>
<dbReference type="InterPro" id="IPR026891">
    <property type="entry name" value="Fn3-like"/>
</dbReference>
<dbReference type="InterPro" id="IPR044993">
    <property type="entry name" value="BXL"/>
</dbReference>
<dbReference type="Proteomes" id="UP000708576">
    <property type="component" value="Unassembled WGS sequence"/>
</dbReference>
<evidence type="ECO:0000256" key="2">
    <source>
        <dbReference type="ARBA" id="ARBA00022729"/>
    </source>
</evidence>
<evidence type="ECO:0000259" key="4">
    <source>
        <dbReference type="SMART" id="SM01217"/>
    </source>
</evidence>
<dbReference type="SUPFAM" id="SSF51445">
    <property type="entry name" value="(Trans)glycosidases"/>
    <property type="match status" value="1"/>
</dbReference>
<comment type="caution">
    <text evidence="5">The sequence shown here is derived from an EMBL/GenBank/DDBJ whole genome shotgun (WGS) entry which is preliminary data.</text>
</comment>
<reference evidence="5 6" key="1">
    <citation type="journal article" date="2015" name="Int. J. Syst. Evol. Microbiol.">
        <title>Carboxylicivirga linearis sp. nov., isolated from a sea cucumber culture pond.</title>
        <authorList>
            <person name="Wang F.Q."/>
            <person name="Zhou Y.X."/>
            <person name="Lin X.Z."/>
            <person name="Chen G.J."/>
            <person name="Du Z.J."/>
        </authorList>
    </citation>
    <scope>NUCLEOTIDE SEQUENCE [LARGE SCALE GENOMIC DNA]</scope>
    <source>
        <strain evidence="5 6">FB218</strain>
    </source>
</reference>
<proteinExistence type="inferred from homology"/>
<dbReference type="Gene3D" id="3.40.50.1700">
    <property type="entry name" value="Glycoside hydrolase family 3 C-terminal domain"/>
    <property type="match status" value="1"/>
</dbReference>